<reference evidence="3" key="1">
    <citation type="submission" date="2016-11" db="UniProtKB">
        <authorList>
            <consortium name="WormBaseParasite"/>
        </authorList>
    </citation>
    <scope>IDENTIFICATION</scope>
</reference>
<evidence type="ECO:0000313" key="3">
    <source>
        <dbReference type="WBParaSite" id="Csp11.Scaffold574.g4381.t1"/>
    </source>
</evidence>
<keyword evidence="1" id="KW-0812">Transmembrane</keyword>
<proteinExistence type="predicted"/>
<keyword evidence="1" id="KW-1133">Transmembrane helix</keyword>
<dbReference type="AlphaFoldDB" id="A0A1I7TBQ6"/>
<keyword evidence="1" id="KW-0472">Membrane</keyword>
<organism evidence="2 3">
    <name type="scientific">Caenorhabditis tropicalis</name>
    <dbReference type="NCBI Taxonomy" id="1561998"/>
    <lineage>
        <taxon>Eukaryota</taxon>
        <taxon>Metazoa</taxon>
        <taxon>Ecdysozoa</taxon>
        <taxon>Nematoda</taxon>
        <taxon>Chromadorea</taxon>
        <taxon>Rhabditida</taxon>
        <taxon>Rhabditina</taxon>
        <taxon>Rhabditomorpha</taxon>
        <taxon>Rhabditoidea</taxon>
        <taxon>Rhabditidae</taxon>
        <taxon>Peloderinae</taxon>
        <taxon>Caenorhabditis</taxon>
    </lineage>
</organism>
<dbReference type="Proteomes" id="UP000095282">
    <property type="component" value="Unplaced"/>
</dbReference>
<evidence type="ECO:0000313" key="2">
    <source>
        <dbReference type="Proteomes" id="UP000095282"/>
    </source>
</evidence>
<accession>A0A1I7TBQ6</accession>
<dbReference type="WBParaSite" id="Csp11.Scaffold574.g4381.t1">
    <property type="protein sequence ID" value="Csp11.Scaffold574.g4381.t1"/>
    <property type="gene ID" value="Csp11.Scaffold574.g4381"/>
</dbReference>
<sequence length="88" mass="10203">MAAISLQNAVIILVAVFAIISTVYALYRMVICYYFFQLRRDRVSHRTNTVWRTVSNDFGDEQHGRYIHVREYRRAPREAPAAPAAAEQ</sequence>
<feature type="transmembrane region" description="Helical" evidence="1">
    <location>
        <begin position="12"/>
        <end position="36"/>
    </location>
</feature>
<name>A0A1I7TBQ6_9PELO</name>
<keyword evidence="2" id="KW-1185">Reference proteome</keyword>
<evidence type="ECO:0000256" key="1">
    <source>
        <dbReference type="SAM" id="Phobius"/>
    </source>
</evidence>
<protein>
    <submittedName>
        <fullName evidence="3">Secreted protein</fullName>
    </submittedName>
</protein>